<evidence type="ECO:0000256" key="1">
    <source>
        <dbReference type="ARBA" id="ARBA00001966"/>
    </source>
</evidence>
<dbReference type="EMBL" id="GL876970">
    <property type="protein sequence ID" value="KLU87008.1"/>
    <property type="molecule type" value="Genomic_DNA"/>
</dbReference>
<evidence type="ECO:0000256" key="5">
    <source>
        <dbReference type="ARBA" id="ARBA00022722"/>
    </source>
</evidence>
<evidence type="ECO:0000313" key="9">
    <source>
        <dbReference type="EnsemblFungi" id="MAPG_06014T0"/>
    </source>
</evidence>
<dbReference type="Pfam" id="PF09810">
    <property type="entry name" value="Exo5"/>
    <property type="match status" value="1"/>
</dbReference>
<keyword evidence="4" id="KW-0411">Iron-sulfur</keyword>
<keyword evidence="4" id="KW-0408">Iron</keyword>
<dbReference type="OrthoDB" id="354769at2759"/>
<proteinExistence type="inferred from homology"/>
<evidence type="ECO:0000256" key="7">
    <source>
        <dbReference type="SAM" id="MobiDB-lite"/>
    </source>
</evidence>
<feature type="region of interest" description="Disordered" evidence="7">
    <location>
        <begin position="177"/>
        <end position="202"/>
    </location>
</feature>
<dbReference type="PANTHER" id="PTHR14464">
    <property type="entry name" value="EXONUCLEASE V"/>
    <property type="match status" value="1"/>
</dbReference>
<sequence length="615" mass="68611">MALASAANNGDEYGWDLSLEEEEELLAAIADTTFAPTNVTATPRNLVRRPTGSPGSGGSSSTVKTALRRPIARLPNPAPADPHSLGADINAAFPKSPRTVTITDNDSVSELESLGRLSPHRHGEDTPVHPRRAVYRGSGKAPEAPEDDELEPVSPGSYVGEDVSYPDLTVALSAFDSASDGKPESAAEPDPEADTHIASQKERKRSPLALFRTYPRKPFSVSDFSSAAWCEQQHAFTLFLMGGRKPRTAAMKSGTRVHEKLEREVHTTVRVEILSREDAFGLKIWNLVQGLRTLRETGLTRELEVWGLVDGHVVNGVIDGLSEENPDPEFEEQIYSSQGSNSQASQSGQKVWVFDVKTRTRRSVPSMSHMRPAMIQLFLYHRFLSQMVDGKLDFLHVYRRYGLDPDEPFSDTFLAEIGSLHDEVFYDASPAPPSPGSETGGIVTAGTVPTESGGQLRYRTLRQLTGLLKEELRQAFPDGSDTLGPFVTIEYRYRGKEPLPTPVEPEDPIDKGLRKKHRKKQVPDPEQDVENWIEHRRFHMDNEKLDNWLEGHMQWWRGERDAVGVSIEDADKCRYCEFSEECGWLADMHHKAVAEAKEKKKATEATQKRRRPKRG</sequence>
<dbReference type="EnsemblFungi" id="MAPG_06014T0">
    <property type="protein sequence ID" value="MAPG_06014T0"/>
    <property type="gene ID" value="MAPG_06014"/>
</dbReference>
<gene>
    <name evidence="8" type="ORF">MAPG_06014</name>
</gene>
<accession>A0A0C4E0X4</accession>
<organism evidence="9 10">
    <name type="scientific">Magnaporthiopsis poae (strain ATCC 64411 / 73-15)</name>
    <name type="common">Kentucky bluegrass fungus</name>
    <name type="synonym">Magnaporthe poae</name>
    <dbReference type="NCBI Taxonomy" id="644358"/>
    <lineage>
        <taxon>Eukaryota</taxon>
        <taxon>Fungi</taxon>
        <taxon>Dikarya</taxon>
        <taxon>Ascomycota</taxon>
        <taxon>Pezizomycotina</taxon>
        <taxon>Sordariomycetes</taxon>
        <taxon>Sordariomycetidae</taxon>
        <taxon>Magnaporthales</taxon>
        <taxon>Magnaporthaceae</taxon>
        <taxon>Magnaporthiopsis</taxon>
    </lineage>
</organism>
<comment type="cofactor">
    <cofactor evidence="1">
        <name>[4Fe-4S] cluster</name>
        <dbReference type="ChEBI" id="CHEBI:49883"/>
    </cofactor>
</comment>
<dbReference type="GO" id="GO:0051539">
    <property type="term" value="F:4 iron, 4 sulfur cluster binding"/>
    <property type="evidence" value="ECO:0007669"/>
    <property type="project" value="UniProtKB-KW"/>
</dbReference>
<feature type="compositionally biased region" description="Basic and acidic residues" evidence="7">
    <location>
        <begin position="593"/>
        <end position="607"/>
    </location>
</feature>
<dbReference type="OMA" id="VAVEFRY"/>
<dbReference type="PANTHER" id="PTHR14464:SF4">
    <property type="entry name" value="EXONUCLEASE V"/>
    <property type="match status" value="1"/>
</dbReference>
<protein>
    <recommendedName>
        <fullName evidence="11">Exonuclease V</fullName>
    </recommendedName>
</protein>
<reference evidence="8" key="2">
    <citation type="submission" date="2010-05" db="EMBL/GenBank/DDBJ databases">
        <title>The Genome Sequence of Magnaporthe poae strain ATCC 64411.</title>
        <authorList>
            <consortium name="The Broad Institute Genome Sequencing Platform"/>
            <consortium name="Broad Institute Genome Sequencing Center for Infectious Disease"/>
            <person name="Ma L.-J."/>
            <person name="Dead R."/>
            <person name="Young S."/>
            <person name="Zeng Q."/>
            <person name="Koehrsen M."/>
            <person name="Alvarado L."/>
            <person name="Berlin A."/>
            <person name="Chapman S.B."/>
            <person name="Chen Z."/>
            <person name="Freedman E."/>
            <person name="Gellesch M."/>
            <person name="Goldberg J."/>
            <person name="Griggs A."/>
            <person name="Gujja S."/>
            <person name="Heilman E.R."/>
            <person name="Heiman D."/>
            <person name="Hepburn T."/>
            <person name="Howarth C."/>
            <person name="Jen D."/>
            <person name="Larson L."/>
            <person name="Mehta T."/>
            <person name="Neiman D."/>
            <person name="Pearson M."/>
            <person name="Roberts A."/>
            <person name="Saif S."/>
            <person name="Shea T."/>
            <person name="Shenoy N."/>
            <person name="Sisk P."/>
            <person name="Stolte C."/>
            <person name="Sykes S."/>
            <person name="Walk T."/>
            <person name="White J."/>
            <person name="Yandava C."/>
            <person name="Haas B."/>
            <person name="Nusbaum C."/>
            <person name="Birren B."/>
        </authorList>
    </citation>
    <scope>NUCLEOTIDE SEQUENCE</scope>
    <source>
        <strain evidence="8">ATCC 64411</strain>
    </source>
</reference>
<dbReference type="VEuPathDB" id="FungiDB:MAPG_06014"/>
<comment type="similarity">
    <text evidence="2">Belongs to the EXO5 family.</text>
</comment>
<evidence type="ECO:0000256" key="6">
    <source>
        <dbReference type="ARBA" id="ARBA00022839"/>
    </source>
</evidence>
<dbReference type="AlphaFoldDB" id="A0A0C4E0X4"/>
<dbReference type="EMBL" id="ADBL01001441">
    <property type="status" value="NOT_ANNOTATED_CDS"/>
    <property type="molecule type" value="Genomic_DNA"/>
</dbReference>
<comment type="subunit">
    <text evidence="3">Monomer.</text>
</comment>
<reference evidence="10" key="1">
    <citation type="submission" date="2010-05" db="EMBL/GenBank/DDBJ databases">
        <title>The genome sequence of Magnaporthe poae strain ATCC 64411.</title>
        <authorList>
            <person name="Ma L.-J."/>
            <person name="Dead R."/>
            <person name="Young S."/>
            <person name="Zeng Q."/>
            <person name="Koehrsen M."/>
            <person name="Alvarado L."/>
            <person name="Berlin A."/>
            <person name="Chapman S.B."/>
            <person name="Chen Z."/>
            <person name="Freedman E."/>
            <person name="Gellesch M."/>
            <person name="Goldberg J."/>
            <person name="Griggs A."/>
            <person name="Gujja S."/>
            <person name="Heilman E.R."/>
            <person name="Heiman D."/>
            <person name="Hepburn T."/>
            <person name="Howarth C."/>
            <person name="Jen D."/>
            <person name="Larson L."/>
            <person name="Mehta T."/>
            <person name="Neiman D."/>
            <person name="Pearson M."/>
            <person name="Roberts A."/>
            <person name="Saif S."/>
            <person name="Shea T."/>
            <person name="Shenoy N."/>
            <person name="Sisk P."/>
            <person name="Stolte C."/>
            <person name="Sykes S."/>
            <person name="Walk T."/>
            <person name="White J."/>
            <person name="Yandava C."/>
            <person name="Haas B."/>
            <person name="Nusbaum C."/>
            <person name="Birren B."/>
        </authorList>
    </citation>
    <scope>NUCLEOTIDE SEQUENCE [LARGE SCALE GENOMIC DNA]</scope>
    <source>
        <strain evidence="10">ATCC 64411 / 73-15</strain>
    </source>
</reference>
<dbReference type="eggNOG" id="KOG4760">
    <property type="taxonomic scope" value="Eukaryota"/>
</dbReference>
<evidence type="ECO:0000256" key="4">
    <source>
        <dbReference type="ARBA" id="ARBA00022485"/>
    </source>
</evidence>
<keyword evidence="10" id="KW-1185">Reference proteome</keyword>
<dbReference type="InterPro" id="IPR019190">
    <property type="entry name" value="EXOV"/>
</dbReference>
<dbReference type="Proteomes" id="UP000011715">
    <property type="component" value="Unassembled WGS sequence"/>
</dbReference>
<keyword evidence="4" id="KW-0004">4Fe-4S</keyword>
<feature type="region of interest" description="Disordered" evidence="7">
    <location>
        <begin position="40"/>
        <end position="161"/>
    </location>
</feature>
<feature type="compositionally biased region" description="Polar residues" evidence="7">
    <location>
        <begin position="98"/>
        <end position="110"/>
    </location>
</feature>
<reference evidence="9" key="4">
    <citation type="journal article" date="2015" name="G3 (Bethesda)">
        <title>Genome sequences of three phytopathogenic species of the Magnaporthaceae family of fungi.</title>
        <authorList>
            <person name="Okagaki L.H."/>
            <person name="Nunes C.C."/>
            <person name="Sailsbery J."/>
            <person name="Clay B."/>
            <person name="Brown D."/>
            <person name="John T."/>
            <person name="Oh Y."/>
            <person name="Young N."/>
            <person name="Fitzgerald M."/>
            <person name="Haas B.J."/>
            <person name="Zeng Q."/>
            <person name="Young S."/>
            <person name="Adiconis X."/>
            <person name="Fan L."/>
            <person name="Levin J.Z."/>
            <person name="Mitchell T.K."/>
            <person name="Okubara P.A."/>
            <person name="Farman M.L."/>
            <person name="Kohn L.M."/>
            <person name="Birren B."/>
            <person name="Ma L.-J."/>
            <person name="Dean R.A."/>
        </authorList>
    </citation>
    <scope>NUCLEOTIDE SEQUENCE</scope>
    <source>
        <strain evidence="9">ATCC 64411 / 73-15</strain>
    </source>
</reference>
<keyword evidence="6" id="KW-0378">Hydrolase</keyword>
<feature type="region of interest" description="Disordered" evidence="7">
    <location>
        <begin position="593"/>
        <end position="615"/>
    </location>
</feature>
<evidence type="ECO:0000256" key="2">
    <source>
        <dbReference type="ARBA" id="ARBA00009797"/>
    </source>
</evidence>
<dbReference type="GO" id="GO:0005634">
    <property type="term" value="C:nucleus"/>
    <property type="evidence" value="ECO:0007669"/>
    <property type="project" value="TreeGrafter"/>
</dbReference>
<evidence type="ECO:0008006" key="11">
    <source>
        <dbReference type="Google" id="ProtNLM"/>
    </source>
</evidence>
<keyword evidence="5" id="KW-0540">Nuclease</keyword>
<feature type="region of interest" description="Disordered" evidence="7">
    <location>
        <begin position="497"/>
        <end position="527"/>
    </location>
</feature>
<evidence type="ECO:0000313" key="10">
    <source>
        <dbReference type="Proteomes" id="UP000011715"/>
    </source>
</evidence>
<reference evidence="9" key="5">
    <citation type="submission" date="2015-06" db="UniProtKB">
        <authorList>
            <consortium name="EnsemblFungi"/>
        </authorList>
    </citation>
    <scope>IDENTIFICATION</scope>
    <source>
        <strain evidence="9">ATCC 64411</strain>
    </source>
</reference>
<keyword evidence="6" id="KW-0269">Exonuclease</keyword>
<dbReference type="GO" id="GO:0045145">
    <property type="term" value="F:single-stranded DNA 5'-3' DNA exonuclease activity"/>
    <property type="evidence" value="ECO:0007669"/>
    <property type="project" value="InterPro"/>
</dbReference>
<name>A0A0C4E0X4_MAGP6</name>
<reference evidence="8" key="3">
    <citation type="submission" date="2011-03" db="EMBL/GenBank/DDBJ databases">
        <title>Annotation of Magnaporthe poae ATCC 64411.</title>
        <authorList>
            <person name="Ma L.-J."/>
            <person name="Dead R."/>
            <person name="Young S.K."/>
            <person name="Zeng Q."/>
            <person name="Gargeya S."/>
            <person name="Fitzgerald M."/>
            <person name="Haas B."/>
            <person name="Abouelleil A."/>
            <person name="Alvarado L."/>
            <person name="Arachchi H.M."/>
            <person name="Berlin A."/>
            <person name="Brown A."/>
            <person name="Chapman S.B."/>
            <person name="Chen Z."/>
            <person name="Dunbar C."/>
            <person name="Freedman E."/>
            <person name="Gearin G."/>
            <person name="Gellesch M."/>
            <person name="Goldberg J."/>
            <person name="Griggs A."/>
            <person name="Gujja S."/>
            <person name="Heiman D."/>
            <person name="Howarth C."/>
            <person name="Larson L."/>
            <person name="Lui A."/>
            <person name="MacDonald P.J.P."/>
            <person name="Mehta T."/>
            <person name="Montmayeur A."/>
            <person name="Murphy C."/>
            <person name="Neiman D."/>
            <person name="Pearson M."/>
            <person name="Priest M."/>
            <person name="Roberts A."/>
            <person name="Saif S."/>
            <person name="Shea T."/>
            <person name="Shenoy N."/>
            <person name="Sisk P."/>
            <person name="Stolte C."/>
            <person name="Sykes S."/>
            <person name="Yandava C."/>
            <person name="Wortman J."/>
            <person name="Nusbaum C."/>
            <person name="Birren B."/>
        </authorList>
    </citation>
    <scope>NUCLEOTIDE SEQUENCE</scope>
    <source>
        <strain evidence="8">ATCC 64411</strain>
    </source>
</reference>
<evidence type="ECO:0000256" key="3">
    <source>
        <dbReference type="ARBA" id="ARBA00011245"/>
    </source>
</evidence>
<keyword evidence="4" id="KW-0479">Metal-binding</keyword>
<evidence type="ECO:0000313" key="8">
    <source>
        <dbReference type="EMBL" id="KLU87008.1"/>
    </source>
</evidence>
<dbReference type="GO" id="GO:0005739">
    <property type="term" value="C:mitochondrion"/>
    <property type="evidence" value="ECO:0007669"/>
    <property type="project" value="TreeGrafter"/>
</dbReference>
<dbReference type="GO" id="GO:0036297">
    <property type="term" value="P:interstrand cross-link repair"/>
    <property type="evidence" value="ECO:0007669"/>
    <property type="project" value="TreeGrafter"/>
</dbReference>